<protein>
    <submittedName>
        <fullName evidence="11">Lipid-transfer protein</fullName>
    </submittedName>
</protein>
<dbReference type="SUPFAM" id="SSF47699">
    <property type="entry name" value="Bifunctional inhibitor/lipid-transfer protein/seed storage 2S albumin"/>
    <property type="match status" value="1"/>
</dbReference>
<dbReference type="CDD" id="cd00010">
    <property type="entry name" value="AAI_LTSS"/>
    <property type="match status" value="1"/>
</dbReference>
<comment type="subcellular location">
    <subcellularLocation>
        <location evidence="1">Cell membrane</location>
        <topology evidence="1">Lipid-anchor</topology>
        <topology evidence="1">GPI-anchor</topology>
    </subcellularLocation>
</comment>
<feature type="signal peptide" evidence="9">
    <location>
        <begin position="1"/>
        <end position="25"/>
    </location>
</feature>
<evidence type="ECO:0000256" key="2">
    <source>
        <dbReference type="ARBA" id="ARBA00009748"/>
    </source>
</evidence>
<evidence type="ECO:0000256" key="7">
    <source>
        <dbReference type="ARBA" id="ARBA00023180"/>
    </source>
</evidence>
<evidence type="ECO:0000256" key="5">
    <source>
        <dbReference type="ARBA" id="ARBA00022729"/>
    </source>
</evidence>
<dbReference type="InterPro" id="IPR043325">
    <property type="entry name" value="LTSS"/>
</dbReference>
<name>A0A5A7PNR3_STRAF</name>
<keyword evidence="8" id="KW-0449">Lipoprotein</keyword>
<feature type="domain" description="Bifunctional inhibitor/plant lipid transfer protein/seed storage helical" evidence="10">
    <location>
        <begin position="29"/>
        <end position="98"/>
    </location>
</feature>
<dbReference type="InterPro" id="IPR036312">
    <property type="entry name" value="Bifun_inhib/LTP/seed_sf"/>
</dbReference>
<dbReference type="GO" id="GO:0098552">
    <property type="term" value="C:side of membrane"/>
    <property type="evidence" value="ECO:0007669"/>
    <property type="project" value="UniProtKB-KW"/>
</dbReference>
<dbReference type="SMART" id="SM00499">
    <property type="entry name" value="AAI"/>
    <property type="match status" value="1"/>
</dbReference>
<evidence type="ECO:0000256" key="1">
    <source>
        <dbReference type="ARBA" id="ARBA00004609"/>
    </source>
</evidence>
<reference evidence="12" key="1">
    <citation type="journal article" date="2019" name="Curr. Biol.">
        <title>Genome Sequence of Striga asiatica Provides Insight into the Evolution of Plant Parasitism.</title>
        <authorList>
            <person name="Yoshida S."/>
            <person name="Kim S."/>
            <person name="Wafula E.K."/>
            <person name="Tanskanen J."/>
            <person name="Kim Y.M."/>
            <person name="Honaas L."/>
            <person name="Yang Z."/>
            <person name="Spallek T."/>
            <person name="Conn C.E."/>
            <person name="Ichihashi Y."/>
            <person name="Cheong K."/>
            <person name="Cui S."/>
            <person name="Der J.P."/>
            <person name="Gundlach H."/>
            <person name="Jiao Y."/>
            <person name="Hori C."/>
            <person name="Ishida J.K."/>
            <person name="Kasahara H."/>
            <person name="Kiba T."/>
            <person name="Kim M.S."/>
            <person name="Koo N."/>
            <person name="Laohavisit A."/>
            <person name="Lee Y.H."/>
            <person name="Lumba S."/>
            <person name="McCourt P."/>
            <person name="Mortimer J.C."/>
            <person name="Mutuku J.M."/>
            <person name="Nomura T."/>
            <person name="Sasaki-Sekimoto Y."/>
            <person name="Seto Y."/>
            <person name="Wang Y."/>
            <person name="Wakatake T."/>
            <person name="Sakakibara H."/>
            <person name="Demura T."/>
            <person name="Yamaguchi S."/>
            <person name="Yoneyama K."/>
            <person name="Manabe R.I."/>
            <person name="Nelson D.C."/>
            <person name="Schulman A.H."/>
            <person name="Timko M.P."/>
            <person name="dePamphilis C.W."/>
            <person name="Choi D."/>
            <person name="Shirasu K."/>
        </authorList>
    </citation>
    <scope>NUCLEOTIDE SEQUENCE [LARGE SCALE GENOMIC DNA]</scope>
    <source>
        <strain evidence="12">cv. UVA1</strain>
    </source>
</reference>
<comment type="caution">
    <text evidence="11">The sequence shown here is derived from an EMBL/GenBank/DDBJ whole genome shotgun (WGS) entry which is preliminary data.</text>
</comment>
<dbReference type="AlphaFoldDB" id="A0A5A7PNR3"/>
<dbReference type="Pfam" id="PF14368">
    <property type="entry name" value="LTP_2"/>
    <property type="match status" value="1"/>
</dbReference>
<dbReference type="GO" id="GO:0005886">
    <property type="term" value="C:plasma membrane"/>
    <property type="evidence" value="ECO:0007669"/>
    <property type="project" value="UniProtKB-SubCell"/>
</dbReference>
<evidence type="ECO:0000313" key="12">
    <source>
        <dbReference type="Proteomes" id="UP000325081"/>
    </source>
</evidence>
<organism evidence="11 12">
    <name type="scientific">Striga asiatica</name>
    <name type="common">Asiatic witchweed</name>
    <name type="synonym">Buchnera asiatica</name>
    <dbReference type="NCBI Taxonomy" id="4170"/>
    <lineage>
        <taxon>Eukaryota</taxon>
        <taxon>Viridiplantae</taxon>
        <taxon>Streptophyta</taxon>
        <taxon>Embryophyta</taxon>
        <taxon>Tracheophyta</taxon>
        <taxon>Spermatophyta</taxon>
        <taxon>Magnoliopsida</taxon>
        <taxon>eudicotyledons</taxon>
        <taxon>Gunneridae</taxon>
        <taxon>Pentapetalae</taxon>
        <taxon>asterids</taxon>
        <taxon>lamiids</taxon>
        <taxon>Lamiales</taxon>
        <taxon>Orobanchaceae</taxon>
        <taxon>Buchnereae</taxon>
        <taxon>Striga</taxon>
    </lineage>
</organism>
<accession>A0A5A7PNR3</accession>
<sequence length="129" mass="13463">MAFSSTIAVILTAAVLVAAAGVAEAQMDCAAQLMPCVPYLNSTRPSADCCNAIRQVVSTQLHCLCGLYKNPAALPGINITQALMVPTHCNIPTDVSACSGNEDGEGDSGFREIFVMATVIVMMIIKLIS</sequence>
<dbReference type="OrthoDB" id="690947at2759"/>
<dbReference type="PANTHER" id="PTHR33044">
    <property type="entry name" value="BIFUNCTIONAL INHIBITOR/LIPID-TRANSFER PROTEIN/SEED STORAGE 2S ALBUMIN SUPERFAMILY PROTEIN-RELATED"/>
    <property type="match status" value="1"/>
</dbReference>
<evidence type="ECO:0000256" key="3">
    <source>
        <dbReference type="ARBA" id="ARBA00022475"/>
    </source>
</evidence>
<evidence type="ECO:0000256" key="4">
    <source>
        <dbReference type="ARBA" id="ARBA00022622"/>
    </source>
</evidence>
<gene>
    <name evidence="11" type="ORF">STAS_10797</name>
</gene>
<dbReference type="InterPro" id="IPR016140">
    <property type="entry name" value="Bifunc_inhib/LTP/seed_store"/>
</dbReference>
<evidence type="ECO:0000313" key="11">
    <source>
        <dbReference type="EMBL" id="GER34565.1"/>
    </source>
</evidence>
<keyword evidence="12" id="KW-1185">Reference proteome</keyword>
<keyword evidence="5 9" id="KW-0732">Signal</keyword>
<dbReference type="Proteomes" id="UP000325081">
    <property type="component" value="Unassembled WGS sequence"/>
</dbReference>
<keyword evidence="7" id="KW-0325">Glycoprotein</keyword>
<evidence type="ECO:0000256" key="6">
    <source>
        <dbReference type="ARBA" id="ARBA00023157"/>
    </source>
</evidence>
<keyword evidence="3" id="KW-1003">Cell membrane</keyword>
<evidence type="ECO:0000259" key="10">
    <source>
        <dbReference type="SMART" id="SM00499"/>
    </source>
</evidence>
<evidence type="ECO:0000256" key="8">
    <source>
        <dbReference type="ARBA" id="ARBA00023288"/>
    </source>
</evidence>
<proteinExistence type="inferred from homology"/>
<dbReference type="EMBL" id="BKCP01004916">
    <property type="protein sequence ID" value="GER34565.1"/>
    <property type="molecule type" value="Genomic_DNA"/>
</dbReference>
<keyword evidence="4" id="KW-0336">GPI-anchor</keyword>
<keyword evidence="4" id="KW-0472">Membrane</keyword>
<comment type="similarity">
    <text evidence="2">Belongs to the plant LTP family.</text>
</comment>
<keyword evidence="6" id="KW-1015">Disulfide bond</keyword>
<evidence type="ECO:0000256" key="9">
    <source>
        <dbReference type="SAM" id="SignalP"/>
    </source>
</evidence>
<feature type="chain" id="PRO_5022692081" evidence="9">
    <location>
        <begin position="26"/>
        <end position="129"/>
    </location>
</feature>
<dbReference type="Gene3D" id="1.10.110.10">
    <property type="entry name" value="Plant lipid-transfer and hydrophobic proteins"/>
    <property type="match status" value="1"/>
</dbReference>